<protein>
    <submittedName>
        <fullName evidence="2">Endo-1,4-beta-xylanase</fullName>
    </submittedName>
</protein>
<feature type="chain" id="PRO_5047400533" evidence="1">
    <location>
        <begin position="25"/>
        <end position="297"/>
    </location>
</feature>
<sequence length="297" mass="33750">MNKMRIENLLITLFAVFSLLAANAQSSRPPQSKVITDSIYSEVLKANRAYTIYLPKSYEIDKAKKYPILYLLHGMTGVNTSWFEDQRCKDVMDQLVSSGEACEMIIVSPNAGGNIYAGVWNGYFNMPGWAYEDFFYKEFLPYIEQTYRIKNDKQHRAISGLSMGGGGAVSYAQRHSDMFCAVYAMSALVSIPEQGAVAPQQTDDKVALLTQSVIENSCVKYVEKADDLHKKQLREIAWFVDCGDDDFLLDRNIEFTQAMRRANIPFEFRVRDGGHTSEYWHSALYSCLPFVTRCFGK</sequence>
<dbReference type="EMBL" id="BJXH01000088">
    <property type="protein sequence ID" value="GEM70223.1"/>
    <property type="molecule type" value="Genomic_DNA"/>
</dbReference>
<organism evidence="2 3">
    <name type="scientific">Sphingobacterium mizutaii NBRC 14946 = DSM 11724</name>
    <dbReference type="NCBI Taxonomy" id="1220576"/>
    <lineage>
        <taxon>Bacteria</taxon>
        <taxon>Pseudomonadati</taxon>
        <taxon>Bacteroidota</taxon>
        <taxon>Sphingobacteriia</taxon>
        <taxon>Sphingobacteriales</taxon>
        <taxon>Sphingobacteriaceae</taxon>
        <taxon>Sphingobacterium</taxon>
    </lineage>
</organism>
<accession>A0ABQ0W8H6</accession>
<evidence type="ECO:0000256" key="1">
    <source>
        <dbReference type="SAM" id="SignalP"/>
    </source>
</evidence>
<evidence type="ECO:0000313" key="2">
    <source>
        <dbReference type="EMBL" id="GEM70223.1"/>
    </source>
</evidence>
<name>A0ABQ0W8H6_9SPHI</name>
<dbReference type="Gene3D" id="3.40.50.1820">
    <property type="entry name" value="alpha/beta hydrolase"/>
    <property type="match status" value="1"/>
</dbReference>
<dbReference type="SUPFAM" id="SSF53474">
    <property type="entry name" value="alpha/beta-Hydrolases"/>
    <property type="match status" value="1"/>
</dbReference>
<gene>
    <name evidence="2" type="ORF">SMI01S_38290</name>
</gene>
<dbReference type="PANTHER" id="PTHR48098">
    <property type="entry name" value="ENTEROCHELIN ESTERASE-RELATED"/>
    <property type="match status" value="1"/>
</dbReference>
<dbReference type="InterPro" id="IPR050583">
    <property type="entry name" value="Mycobacterial_A85_antigen"/>
</dbReference>
<evidence type="ECO:0000313" key="3">
    <source>
        <dbReference type="Proteomes" id="UP000321676"/>
    </source>
</evidence>
<dbReference type="InterPro" id="IPR029058">
    <property type="entry name" value="AB_hydrolase_fold"/>
</dbReference>
<comment type="caution">
    <text evidence="2">The sequence shown here is derived from an EMBL/GenBank/DDBJ whole genome shotgun (WGS) entry which is preliminary data.</text>
</comment>
<dbReference type="InterPro" id="IPR000801">
    <property type="entry name" value="Esterase-like"/>
</dbReference>
<feature type="signal peptide" evidence="1">
    <location>
        <begin position="1"/>
        <end position="24"/>
    </location>
</feature>
<keyword evidence="1" id="KW-0732">Signal</keyword>
<dbReference type="Proteomes" id="UP000321676">
    <property type="component" value="Unassembled WGS sequence"/>
</dbReference>
<reference evidence="2 3" key="1">
    <citation type="submission" date="2019-07" db="EMBL/GenBank/DDBJ databases">
        <title>Whole genome shotgun sequence of Sphingobacterium mizutaii NBRC 14946.</title>
        <authorList>
            <person name="Hosoyama A."/>
            <person name="Uohara A."/>
            <person name="Ohji S."/>
            <person name="Ichikawa N."/>
        </authorList>
    </citation>
    <scope>NUCLEOTIDE SEQUENCE [LARGE SCALE GENOMIC DNA]</scope>
    <source>
        <strain evidence="2 3">NBRC 14946</strain>
    </source>
</reference>
<dbReference type="PANTHER" id="PTHR48098:SF1">
    <property type="entry name" value="DIACYLGLYCEROL ACYLTRANSFERASE_MYCOLYLTRANSFERASE AG85A"/>
    <property type="match status" value="1"/>
</dbReference>
<keyword evidence="3" id="KW-1185">Reference proteome</keyword>
<dbReference type="Pfam" id="PF00756">
    <property type="entry name" value="Esterase"/>
    <property type="match status" value="1"/>
</dbReference>
<proteinExistence type="predicted"/>